<keyword evidence="1" id="KW-0732">Signal</keyword>
<dbReference type="OrthoDB" id="6221686at2759"/>
<name>A0A8T0DGE4_9TREM</name>
<accession>A0A8T0DGE4</accession>
<proteinExistence type="predicted"/>
<dbReference type="AlphaFoldDB" id="A0A8T0DGE4"/>
<keyword evidence="3" id="KW-1185">Reference proteome</keyword>
<reference evidence="2 3" key="1">
    <citation type="submission" date="2019-07" db="EMBL/GenBank/DDBJ databases">
        <title>Annotation for the trematode Paragonimus westermani.</title>
        <authorList>
            <person name="Choi Y.-J."/>
        </authorList>
    </citation>
    <scope>NUCLEOTIDE SEQUENCE [LARGE SCALE GENOMIC DNA]</scope>
    <source>
        <strain evidence="2">180907_Pwestermani</strain>
    </source>
</reference>
<evidence type="ECO:0000256" key="1">
    <source>
        <dbReference type="SAM" id="SignalP"/>
    </source>
</evidence>
<organism evidence="2 3">
    <name type="scientific">Paragonimus westermani</name>
    <dbReference type="NCBI Taxonomy" id="34504"/>
    <lineage>
        <taxon>Eukaryota</taxon>
        <taxon>Metazoa</taxon>
        <taxon>Spiralia</taxon>
        <taxon>Lophotrochozoa</taxon>
        <taxon>Platyhelminthes</taxon>
        <taxon>Trematoda</taxon>
        <taxon>Digenea</taxon>
        <taxon>Plagiorchiida</taxon>
        <taxon>Troglotremata</taxon>
        <taxon>Troglotrematidae</taxon>
        <taxon>Paragonimus</taxon>
    </lineage>
</organism>
<feature type="signal peptide" evidence="1">
    <location>
        <begin position="1"/>
        <end position="19"/>
    </location>
</feature>
<evidence type="ECO:0008006" key="4">
    <source>
        <dbReference type="Google" id="ProtNLM"/>
    </source>
</evidence>
<evidence type="ECO:0000313" key="3">
    <source>
        <dbReference type="Proteomes" id="UP000699462"/>
    </source>
</evidence>
<evidence type="ECO:0000313" key="2">
    <source>
        <dbReference type="EMBL" id="KAF8566004.1"/>
    </source>
</evidence>
<sequence>MKLAILIAFISTLISVTVAESDLPLKVQCSNKCWEDGDLCKSGCKGVAEFRCKMDCQNTVKKCQNSCQF</sequence>
<feature type="chain" id="PRO_5035840887" description="ShKT domain-containing protein" evidence="1">
    <location>
        <begin position="20"/>
        <end position="69"/>
    </location>
</feature>
<gene>
    <name evidence="2" type="ORF">P879_04889</name>
</gene>
<dbReference type="EMBL" id="JTDF01005755">
    <property type="protein sequence ID" value="KAF8566004.1"/>
    <property type="molecule type" value="Genomic_DNA"/>
</dbReference>
<protein>
    <recommendedName>
        <fullName evidence="4">ShKT domain-containing protein</fullName>
    </recommendedName>
</protein>
<comment type="caution">
    <text evidence="2">The sequence shown here is derived from an EMBL/GenBank/DDBJ whole genome shotgun (WGS) entry which is preliminary data.</text>
</comment>
<dbReference type="Proteomes" id="UP000699462">
    <property type="component" value="Unassembled WGS sequence"/>
</dbReference>